<feature type="domain" description="NmrA-like" evidence="3">
    <location>
        <begin position="5"/>
        <end position="261"/>
    </location>
</feature>
<dbReference type="InterPro" id="IPR036291">
    <property type="entry name" value="NAD(P)-bd_dom_sf"/>
</dbReference>
<dbReference type="OrthoDB" id="300709at2759"/>
<dbReference type="EMBL" id="JAACFV010000075">
    <property type="protein sequence ID" value="KAF7507034.1"/>
    <property type="molecule type" value="Genomic_DNA"/>
</dbReference>
<sequence>MTADKKLVLVIGGTGAQGVPVVQALTSDGKYAVRVITRNAASAEAKGIASIPGVSILEGDTYNEATLRKAFSGVDYVFANTNGFAIGEKAEIFWGIRLYELAREFGIEHFVYAGLEYASKLGHFDPKYRTGHLDGKGKVTEFISAQPTTPMMWSILTSCLYAEGLWEFLRPFPDPQDPETLVFAAPLGDGLCPLIHLDDYGRYARWVFDTPARSSGLNLHVGTEDIGWKDLASAFTAVTGRKAMYRNVSLDEYFTLGLFPNPDAKIGRSSGQDDSTFVSYRQNFSGFWNTWKDNLTKRDYALLDAILPDRVKSIEEWMIKTSYDGTRAFVLRGASS</sequence>
<evidence type="ECO:0000256" key="2">
    <source>
        <dbReference type="ARBA" id="ARBA00022857"/>
    </source>
</evidence>
<protein>
    <recommendedName>
        <fullName evidence="3">NmrA-like domain-containing protein</fullName>
    </recommendedName>
</protein>
<dbReference type="InterPro" id="IPR008030">
    <property type="entry name" value="NmrA-like"/>
</dbReference>
<evidence type="ECO:0000256" key="1">
    <source>
        <dbReference type="ARBA" id="ARBA00006328"/>
    </source>
</evidence>
<proteinExistence type="inferred from homology"/>
<dbReference type="AlphaFoldDB" id="A0A8H7AGJ1"/>
<dbReference type="Pfam" id="PF05368">
    <property type="entry name" value="NmrA"/>
    <property type="match status" value="1"/>
</dbReference>
<dbReference type="PANTHER" id="PTHR42748">
    <property type="entry name" value="NITROGEN METABOLITE REPRESSION PROTEIN NMRA FAMILY MEMBER"/>
    <property type="match status" value="1"/>
</dbReference>
<dbReference type="PANTHER" id="PTHR42748:SF14">
    <property type="entry name" value="SNOAL-LIKE DOMAIN-CONTAINING PROTEIN"/>
    <property type="match status" value="1"/>
</dbReference>
<comment type="caution">
    <text evidence="4">The sequence shown here is derived from an EMBL/GenBank/DDBJ whole genome shotgun (WGS) entry which is preliminary data.</text>
</comment>
<comment type="similarity">
    <text evidence="1">Belongs to the NmrA-type oxidoreductase family.</text>
</comment>
<organism evidence="4 5">
    <name type="scientific">Endocarpon pusillum</name>
    <dbReference type="NCBI Taxonomy" id="364733"/>
    <lineage>
        <taxon>Eukaryota</taxon>
        <taxon>Fungi</taxon>
        <taxon>Dikarya</taxon>
        <taxon>Ascomycota</taxon>
        <taxon>Pezizomycotina</taxon>
        <taxon>Eurotiomycetes</taxon>
        <taxon>Chaetothyriomycetidae</taxon>
        <taxon>Verrucariales</taxon>
        <taxon>Verrucariaceae</taxon>
        <taxon>Endocarpon</taxon>
    </lineage>
</organism>
<dbReference type="Gene3D" id="3.90.25.10">
    <property type="entry name" value="UDP-galactose 4-epimerase, domain 1"/>
    <property type="match status" value="1"/>
</dbReference>
<dbReference type="SUPFAM" id="SSF51735">
    <property type="entry name" value="NAD(P)-binding Rossmann-fold domains"/>
    <property type="match status" value="1"/>
</dbReference>
<gene>
    <name evidence="4" type="ORF">GJ744_010962</name>
</gene>
<accession>A0A8H7AGJ1</accession>
<dbReference type="GO" id="GO:0005634">
    <property type="term" value="C:nucleus"/>
    <property type="evidence" value="ECO:0007669"/>
    <property type="project" value="TreeGrafter"/>
</dbReference>
<keyword evidence="2" id="KW-0521">NADP</keyword>
<name>A0A8H7AGJ1_9EURO</name>
<dbReference type="InterPro" id="IPR051164">
    <property type="entry name" value="NmrA-like_oxidored"/>
</dbReference>
<dbReference type="Gene3D" id="3.40.50.720">
    <property type="entry name" value="NAD(P)-binding Rossmann-like Domain"/>
    <property type="match status" value="1"/>
</dbReference>
<dbReference type="Proteomes" id="UP000606974">
    <property type="component" value="Unassembled WGS sequence"/>
</dbReference>
<reference evidence="4" key="1">
    <citation type="submission" date="2020-02" db="EMBL/GenBank/DDBJ databases">
        <authorList>
            <person name="Palmer J.M."/>
        </authorList>
    </citation>
    <scope>NUCLEOTIDE SEQUENCE</scope>
    <source>
        <strain evidence="4">EPUS1.4</strain>
        <tissue evidence="4">Thallus</tissue>
    </source>
</reference>
<evidence type="ECO:0000313" key="5">
    <source>
        <dbReference type="Proteomes" id="UP000606974"/>
    </source>
</evidence>
<evidence type="ECO:0000259" key="3">
    <source>
        <dbReference type="Pfam" id="PF05368"/>
    </source>
</evidence>
<evidence type="ECO:0000313" key="4">
    <source>
        <dbReference type="EMBL" id="KAF7507034.1"/>
    </source>
</evidence>
<keyword evidence="5" id="KW-1185">Reference proteome</keyword>